<dbReference type="SMART" id="SM00895">
    <property type="entry name" value="FCD"/>
    <property type="match status" value="1"/>
</dbReference>
<dbReference type="PROSITE" id="PS50949">
    <property type="entry name" value="HTH_GNTR"/>
    <property type="match status" value="1"/>
</dbReference>
<feature type="domain" description="HTH gntR-type" evidence="4">
    <location>
        <begin position="18"/>
        <end position="85"/>
    </location>
</feature>
<dbReference type="CDD" id="cd07377">
    <property type="entry name" value="WHTH_GntR"/>
    <property type="match status" value="1"/>
</dbReference>
<dbReference type="SUPFAM" id="SSF46785">
    <property type="entry name" value="Winged helix' DNA-binding domain"/>
    <property type="match status" value="1"/>
</dbReference>
<dbReference type="InterPro" id="IPR011711">
    <property type="entry name" value="GntR_C"/>
</dbReference>
<dbReference type="Pfam" id="PF07729">
    <property type="entry name" value="FCD"/>
    <property type="match status" value="1"/>
</dbReference>
<dbReference type="InterPro" id="IPR036388">
    <property type="entry name" value="WH-like_DNA-bd_sf"/>
</dbReference>
<evidence type="ECO:0000259" key="4">
    <source>
        <dbReference type="PROSITE" id="PS50949"/>
    </source>
</evidence>
<sequence length="229" mass="24998">MAAVRANVKAVEIKIEKDGIRAQVVRVLRQAIIAGDFLPGQRLVEADLCAALEISRPSLREALRHLESERLVQFIPNRGCFVAKLAWEDAEQIYQTRILLEPEVAALASDHADKESIQALGEALNQFHQGMSSSDKLLEVSASTHFYQIIADMAGNAVIKDILEGLNARINVLRARSMSHPARSKHSFQELTAIHDAIARHDAAAARAAARVHIENACAAAKAAMQATQ</sequence>
<dbReference type="InterPro" id="IPR000524">
    <property type="entry name" value="Tscrpt_reg_HTH_GntR"/>
</dbReference>
<organism evidence="5 6">
    <name type="scientific">Rhizobium puerariae</name>
    <dbReference type="NCBI Taxonomy" id="1585791"/>
    <lineage>
        <taxon>Bacteria</taxon>
        <taxon>Pseudomonadati</taxon>
        <taxon>Pseudomonadota</taxon>
        <taxon>Alphaproteobacteria</taxon>
        <taxon>Hyphomicrobiales</taxon>
        <taxon>Rhizobiaceae</taxon>
        <taxon>Rhizobium/Agrobacterium group</taxon>
        <taxon>Rhizobium</taxon>
    </lineage>
</organism>
<evidence type="ECO:0000256" key="3">
    <source>
        <dbReference type="ARBA" id="ARBA00023163"/>
    </source>
</evidence>
<dbReference type="Pfam" id="PF00392">
    <property type="entry name" value="GntR"/>
    <property type="match status" value="1"/>
</dbReference>
<dbReference type="InterPro" id="IPR008920">
    <property type="entry name" value="TF_FadR/GntR_C"/>
</dbReference>
<dbReference type="Gene3D" id="1.10.10.10">
    <property type="entry name" value="Winged helix-like DNA-binding domain superfamily/Winged helix DNA-binding domain"/>
    <property type="match status" value="1"/>
</dbReference>
<keyword evidence="1" id="KW-0805">Transcription regulation</keyword>
<name>A0ABV6AJ98_9HYPH</name>
<proteinExistence type="predicted"/>
<keyword evidence="2" id="KW-0238">DNA-binding</keyword>
<evidence type="ECO:0000313" key="5">
    <source>
        <dbReference type="EMBL" id="MFB9950701.1"/>
    </source>
</evidence>
<reference evidence="5 6" key="1">
    <citation type="submission" date="2024-09" db="EMBL/GenBank/DDBJ databases">
        <authorList>
            <person name="Sun Q."/>
            <person name="Mori K."/>
        </authorList>
    </citation>
    <scope>NUCLEOTIDE SEQUENCE [LARGE SCALE GENOMIC DNA]</scope>
    <source>
        <strain evidence="5 6">TBRC 4938</strain>
    </source>
</reference>
<keyword evidence="3" id="KW-0804">Transcription</keyword>
<comment type="caution">
    <text evidence="5">The sequence shown here is derived from an EMBL/GenBank/DDBJ whole genome shotgun (WGS) entry which is preliminary data.</text>
</comment>
<evidence type="ECO:0000313" key="6">
    <source>
        <dbReference type="Proteomes" id="UP001589692"/>
    </source>
</evidence>
<dbReference type="Gene3D" id="1.20.120.530">
    <property type="entry name" value="GntR ligand-binding domain-like"/>
    <property type="match status" value="1"/>
</dbReference>
<protein>
    <submittedName>
        <fullName evidence="5">GntR family transcriptional regulator</fullName>
    </submittedName>
</protein>
<evidence type="ECO:0000256" key="2">
    <source>
        <dbReference type="ARBA" id="ARBA00023125"/>
    </source>
</evidence>
<dbReference type="RefSeq" id="WP_377263338.1">
    <property type="nucleotide sequence ID" value="NZ_JBHMAA010000019.1"/>
</dbReference>
<dbReference type="PANTHER" id="PTHR43537:SF24">
    <property type="entry name" value="GLUCONATE OPERON TRANSCRIPTIONAL REPRESSOR"/>
    <property type="match status" value="1"/>
</dbReference>
<gene>
    <name evidence="5" type="ORF">ACFFP0_17750</name>
</gene>
<dbReference type="SUPFAM" id="SSF48008">
    <property type="entry name" value="GntR ligand-binding domain-like"/>
    <property type="match status" value="1"/>
</dbReference>
<dbReference type="EMBL" id="JBHMAA010000019">
    <property type="protein sequence ID" value="MFB9950701.1"/>
    <property type="molecule type" value="Genomic_DNA"/>
</dbReference>
<dbReference type="PANTHER" id="PTHR43537">
    <property type="entry name" value="TRANSCRIPTIONAL REGULATOR, GNTR FAMILY"/>
    <property type="match status" value="1"/>
</dbReference>
<dbReference type="Proteomes" id="UP001589692">
    <property type="component" value="Unassembled WGS sequence"/>
</dbReference>
<dbReference type="SMART" id="SM00345">
    <property type="entry name" value="HTH_GNTR"/>
    <property type="match status" value="1"/>
</dbReference>
<keyword evidence="6" id="KW-1185">Reference proteome</keyword>
<evidence type="ECO:0000256" key="1">
    <source>
        <dbReference type="ARBA" id="ARBA00023015"/>
    </source>
</evidence>
<accession>A0ABV6AJ98</accession>
<dbReference type="InterPro" id="IPR036390">
    <property type="entry name" value="WH_DNA-bd_sf"/>
</dbReference>